<sequence length="104" mass="11053">RLLRPAVLAEALTERGFPVRLTPGDEWRRLARDRVAVGDDLPIALYPAFIAEYGGQAGPSFDCSETEETLASAGLVCPAADAALLGRYLDHYVASGILTGGRHG</sequence>
<proteinExistence type="predicted"/>
<evidence type="ECO:0000313" key="2">
    <source>
        <dbReference type="Proteomes" id="UP001597024"/>
    </source>
</evidence>
<evidence type="ECO:0000313" key="1">
    <source>
        <dbReference type="EMBL" id="MFD0890481.1"/>
    </source>
</evidence>
<name>A0ABW3E602_9ACTN</name>
<dbReference type="EMBL" id="JBHTHX010002471">
    <property type="protein sequence ID" value="MFD0890481.1"/>
    <property type="molecule type" value="Genomic_DNA"/>
</dbReference>
<protein>
    <submittedName>
        <fullName evidence="1">Uncharacterized protein</fullName>
    </submittedName>
</protein>
<comment type="caution">
    <text evidence="1">The sequence shown here is derived from an EMBL/GenBank/DDBJ whole genome shotgun (WGS) entry which is preliminary data.</text>
</comment>
<keyword evidence="2" id="KW-1185">Reference proteome</keyword>
<gene>
    <name evidence="1" type="ORF">ACFQ08_38565</name>
</gene>
<accession>A0ABW3E602</accession>
<organism evidence="1 2">
    <name type="scientific">Streptosporangium algeriense</name>
    <dbReference type="NCBI Taxonomy" id="1682748"/>
    <lineage>
        <taxon>Bacteria</taxon>
        <taxon>Bacillati</taxon>
        <taxon>Actinomycetota</taxon>
        <taxon>Actinomycetes</taxon>
        <taxon>Streptosporangiales</taxon>
        <taxon>Streptosporangiaceae</taxon>
        <taxon>Streptosporangium</taxon>
    </lineage>
</organism>
<dbReference type="Proteomes" id="UP001597024">
    <property type="component" value="Unassembled WGS sequence"/>
</dbReference>
<dbReference type="Gene3D" id="3.40.50.720">
    <property type="entry name" value="NAD(P)-binding Rossmann-like Domain"/>
    <property type="match status" value="1"/>
</dbReference>
<feature type="non-terminal residue" evidence="1">
    <location>
        <position position="1"/>
    </location>
</feature>
<reference evidence="2" key="1">
    <citation type="journal article" date="2019" name="Int. J. Syst. Evol. Microbiol.">
        <title>The Global Catalogue of Microorganisms (GCM) 10K type strain sequencing project: providing services to taxonomists for standard genome sequencing and annotation.</title>
        <authorList>
            <consortium name="The Broad Institute Genomics Platform"/>
            <consortium name="The Broad Institute Genome Sequencing Center for Infectious Disease"/>
            <person name="Wu L."/>
            <person name="Ma J."/>
        </authorList>
    </citation>
    <scope>NUCLEOTIDE SEQUENCE [LARGE SCALE GENOMIC DNA]</scope>
    <source>
        <strain evidence="2">CCUG 62974</strain>
    </source>
</reference>